<protein>
    <submittedName>
        <fullName evidence="1">Uncharacterized protein</fullName>
    </submittedName>
</protein>
<dbReference type="Proteomes" id="UP000023152">
    <property type="component" value="Unassembled WGS sequence"/>
</dbReference>
<reference evidence="1 2" key="1">
    <citation type="journal article" date="2013" name="Curr. Biol.">
        <title>The Genome of the Foraminiferan Reticulomyxa filosa.</title>
        <authorList>
            <person name="Glockner G."/>
            <person name="Hulsmann N."/>
            <person name="Schleicher M."/>
            <person name="Noegel A.A."/>
            <person name="Eichinger L."/>
            <person name="Gallinger C."/>
            <person name="Pawlowski J."/>
            <person name="Sierra R."/>
            <person name="Euteneuer U."/>
            <person name="Pillet L."/>
            <person name="Moustafa A."/>
            <person name="Platzer M."/>
            <person name="Groth M."/>
            <person name="Szafranski K."/>
            <person name="Schliwa M."/>
        </authorList>
    </citation>
    <scope>NUCLEOTIDE SEQUENCE [LARGE SCALE GENOMIC DNA]</scope>
</reference>
<accession>X6P3U8</accession>
<name>X6P3U8_RETFI</name>
<dbReference type="EMBL" id="ASPP01003918">
    <property type="protein sequence ID" value="ETO32803.1"/>
    <property type="molecule type" value="Genomic_DNA"/>
</dbReference>
<comment type="caution">
    <text evidence="1">The sequence shown here is derived from an EMBL/GenBank/DDBJ whole genome shotgun (WGS) entry which is preliminary data.</text>
</comment>
<dbReference type="AlphaFoldDB" id="X6P3U8"/>
<sequence>MIQIMKTKCPKIEQASPLHQTAFYKYLFNQFSPLVDSVFLRNEDKESREWPLRFKHEVTKSIIAISMDLSSRLYERGNAHSNGNNLEESEGEEEFYLCKEWQRSKDFLYLVNQDDAGLSNLLRLISNENFTFEYVCI</sequence>
<evidence type="ECO:0000313" key="1">
    <source>
        <dbReference type="EMBL" id="ETO32803.1"/>
    </source>
</evidence>
<keyword evidence="2" id="KW-1185">Reference proteome</keyword>
<gene>
    <name evidence="1" type="ORF">RFI_04312</name>
</gene>
<organism evidence="1 2">
    <name type="scientific">Reticulomyxa filosa</name>
    <dbReference type="NCBI Taxonomy" id="46433"/>
    <lineage>
        <taxon>Eukaryota</taxon>
        <taxon>Sar</taxon>
        <taxon>Rhizaria</taxon>
        <taxon>Retaria</taxon>
        <taxon>Foraminifera</taxon>
        <taxon>Monothalamids</taxon>
        <taxon>Reticulomyxidae</taxon>
        <taxon>Reticulomyxa</taxon>
    </lineage>
</organism>
<evidence type="ECO:0000313" key="2">
    <source>
        <dbReference type="Proteomes" id="UP000023152"/>
    </source>
</evidence>
<proteinExistence type="predicted"/>